<dbReference type="Proteomes" id="UP001296104">
    <property type="component" value="Unassembled WGS sequence"/>
</dbReference>
<gene>
    <name evidence="1" type="ORF">LECACI_7A000847</name>
</gene>
<evidence type="ECO:0000313" key="2">
    <source>
        <dbReference type="Proteomes" id="UP001296104"/>
    </source>
</evidence>
<keyword evidence="2" id="KW-1185">Reference proteome</keyword>
<sequence length="120" mass="13850">MAVWKHNARSLTYVHEFGHYFFKMLLHQDFEIMQLPRYLKEDTKEDLRDRAKCPYAFVPNTESKSYNEFVSATPERFETFNKRIAAMGAQMKMLGIFPFGSLKQQVGAGSDRAFIVDAGG</sequence>
<organism evidence="1 2">
    <name type="scientific">Lecanosticta acicola</name>
    <dbReference type="NCBI Taxonomy" id="111012"/>
    <lineage>
        <taxon>Eukaryota</taxon>
        <taxon>Fungi</taxon>
        <taxon>Dikarya</taxon>
        <taxon>Ascomycota</taxon>
        <taxon>Pezizomycotina</taxon>
        <taxon>Dothideomycetes</taxon>
        <taxon>Dothideomycetidae</taxon>
        <taxon>Mycosphaerellales</taxon>
        <taxon>Mycosphaerellaceae</taxon>
        <taxon>Lecanosticta</taxon>
    </lineage>
</organism>
<protein>
    <submittedName>
        <fullName evidence="1">Uncharacterized protein</fullName>
    </submittedName>
</protein>
<comment type="caution">
    <text evidence="1">The sequence shown here is derived from an EMBL/GenBank/DDBJ whole genome shotgun (WGS) entry which is preliminary data.</text>
</comment>
<dbReference type="EMBL" id="CAVMBE010000003">
    <property type="protein sequence ID" value="CAK3800173.1"/>
    <property type="molecule type" value="Genomic_DNA"/>
</dbReference>
<accession>A0AAI9E780</accession>
<proteinExistence type="predicted"/>
<reference evidence="1" key="1">
    <citation type="submission" date="2023-11" db="EMBL/GenBank/DDBJ databases">
        <authorList>
            <person name="Alioto T."/>
            <person name="Alioto T."/>
            <person name="Gomez Garrido J."/>
        </authorList>
    </citation>
    <scope>NUCLEOTIDE SEQUENCE</scope>
</reference>
<evidence type="ECO:0000313" key="1">
    <source>
        <dbReference type="EMBL" id="CAK3800173.1"/>
    </source>
</evidence>
<name>A0AAI9E780_9PEZI</name>
<dbReference type="AlphaFoldDB" id="A0AAI9E780"/>